<keyword evidence="2" id="KW-1185">Reference proteome</keyword>
<protein>
    <submittedName>
        <fullName evidence="1">Uncharacterized protein</fullName>
    </submittedName>
</protein>
<accession>A0ABQ2DPX2</accession>
<sequence length="93" mass="10888">MGLIVEFDNRWAFIETLDAHGLLSYYDDLTTDLVDMAKDLTSGERVSVGVHMTDYIYNYHFIVLDLLEENEDSGQLEIARDVYRFMYLTHDKT</sequence>
<dbReference type="RefSeq" id="WP_188943758.1">
    <property type="nucleotide sequence ID" value="NZ_BMPN01000005.1"/>
</dbReference>
<organism evidence="1 2">
    <name type="scientific">Virgibacillus kapii</name>
    <dbReference type="NCBI Taxonomy" id="1638645"/>
    <lineage>
        <taxon>Bacteria</taxon>
        <taxon>Bacillati</taxon>
        <taxon>Bacillota</taxon>
        <taxon>Bacilli</taxon>
        <taxon>Bacillales</taxon>
        <taxon>Bacillaceae</taxon>
        <taxon>Virgibacillus</taxon>
    </lineage>
</organism>
<gene>
    <name evidence="1" type="ORF">GCM10007111_31970</name>
</gene>
<dbReference type="EMBL" id="BMPN01000005">
    <property type="protein sequence ID" value="GGJ67709.1"/>
    <property type="molecule type" value="Genomic_DNA"/>
</dbReference>
<proteinExistence type="predicted"/>
<dbReference type="Proteomes" id="UP000634435">
    <property type="component" value="Unassembled WGS sequence"/>
</dbReference>
<evidence type="ECO:0000313" key="1">
    <source>
        <dbReference type="EMBL" id="GGJ67709.1"/>
    </source>
</evidence>
<name>A0ABQ2DPX2_9BACI</name>
<evidence type="ECO:0000313" key="2">
    <source>
        <dbReference type="Proteomes" id="UP000634435"/>
    </source>
</evidence>
<comment type="caution">
    <text evidence="1">The sequence shown here is derived from an EMBL/GenBank/DDBJ whole genome shotgun (WGS) entry which is preliminary data.</text>
</comment>
<reference evidence="2" key="1">
    <citation type="journal article" date="2019" name="Int. J. Syst. Evol. Microbiol.">
        <title>The Global Catalogue of Microorganisms (GCM) 10K type strain sequencing project: providing services to taxonomists for standard genome sequencing and annotation.</title>
        <authorList>
            <consortium name="The Broad Institute Genomics Platform"/>
            <consortium name="The Broad Institute Genome Sequencing Center for Infectious Disease"/>
            <person name="Wu L."/>
            <person name="Ma J."/>
        </authorList>
    </citation>
    <scope>NUCLEOTIDE SEQUENCE [LARGE SCALE GENOMIC DNA]</scope>
    <source>
        <strain evidence="2">JCM 30071</strain>
    </source>
</reference>